<reference evidence="1 2" key="1">
    <citation type="submission" date="2014-03" db="EMBL/GenBank/DDBJ databases">
        <title>Genomics of Bifidobacteria.</title>
        <authorList>
            <person name="Ventura M."/>
            <person name="Milani C."/>
            <person name="Lugli G.A."/>
        </authorList>
    </citation>
    <scope>NUCLEOTIDE SEQUENCE [LARGE SCALE GENOMIC DNA]</scope>
    <source>
        <strain evidence="1 2">LMG 10510</strain>
    </source>
</reference>
<evidence type="ECO:0000313" key="1">
    <source>
        <dbReference type="EMBL" id="KFI58000.1"/>
    </source>
</evidence>
<protein>
    <submittedName>
        <fullName evidence="1">Zn-ribbon protein</fullName>
    </submittedName>
</protein>
<dbReference type="EMBL" id="JGYU01000002">
    <property type="protein sequence ID" value="KFI58000.1"/>
    <property type="molecule type" value="Genomic_DNA"/>
</dbReference>
<comment type="caution">
    <text evidence="1">The sequence shown here is derived from an EMBL/GenBank/DDBJ whole genome shotgun (WGS) entry which is preliminary data.</text>
</comment>
<evidence type="ECO:0000313" key="2">
    <source>
        <dbReference type="Proteomes" id="UP000028995"/>
    </source>
</evidence>
<sequence>MCPKCVSHHVASILYGMPAFSEDLQRELDEGTMTLGGCDIDIYHPMPNYRCNDCGYKFRYVA</sequence>
<name>A0A087AGV0_9BIFI</name>
<gene>
    <name evidence="1" type="ORF">BCHO_0080</name>
</gene>
<accession>A0A087AGV0</accession>
<proteinExistence type="predicted"/>
<dbReference type="eggNOG" id="ENOG5030R0V">
    <property type="taxonomic scope" value="Bacteria"/>
</dbReference>
<dbReference type="Proteomes" id="UP000028995">
    <property type="component" value="Unassembled WGS sequence"/>
</dbReference>
<dbReference type="AlphaFoldDB" id="A0A087AGV0"/>
<organism evidence="1 2">
    <name type="scientific">Bifidobacterium choerinum</name>
    <dbReference type="NCBI Taxonomy" id="35760"/>
    <lineage>
        <taxon>Bacteria</taxon>
        <taxon>Bacillati</taxon>
        <taxon>Actinomycetota</taxon>
        <taxon>Actinomycetes</taxon>
        <taxon>Bifidobacteriales</taxon>
        <taxon>Bifidobacteriaceae</taxon>
        <taxon>Bifidobacterium</taxon>
    </lineage>
</organism>
<keyword evidence="2" id="KW-1185">Reference proteome</keyword>